<reference evidence="1 2" key="1">
    <citation type="submission" date="2021-06" db="EMBL/GenBank/DDBJ databases">
        <authorList>
            <person name="Kallberg Y."/>
            <person name="Tangrot J."/>
            <person name="Rosling A."/>
        </authorList>
    </citation>
    <scope>NUCLEOTIDE SEQUENCE [LARGE SCALE GENOMIC DNA]</scope>
    <source>
        <strain evidence="1 2">120-4 pot B 10/14</strain>
    </source>
</reference>
<dbReference type="Proteomes" id="UP000789901">
    <property type="component" value="Unassembled WGS sequence"/>
</dbReference>
<keyword evidence="2" id="KW-1185">Reference proteome</keyword>
<protein>
    <submittedName>
        <fullName evidence="1">23224_t:CDS:1</fullName>
    </submittedName>
</protein>
<sequence length="111" mass="12488">EKIIKHLKHQDAKPLQKLYQLCPDLNGQSIKALSNKYFFKGKKSLLATIFLNPSCNRTSVGQISKEENQSSYFKNAEIITLLIIKTTLTTIIYSNVEFANINLVEGNNGSL</sequence>
<evidence type="ECO:0000313" key="1">
    <source>
        <dbReference type="EMBL" id="CAG8843492.1"/>
    </source>
</evidence>
<comment type="caution">
    <text evidence="1">The sequence shown here is derived from an EMBL/GenBank/DDBJ whole genome shotgun (WGS) entry which is preliminary data.</text>
</comment>
<dbReference type="EMBL" id="CAJVQB010072576">
    <property type="protein sequence ID" value="CAG8843492.1"/>
    <property type="molecule type" value="Genomic_DNA"/>
</dbReference>
<accession>A0ABN7WZY1</accession>
<feature type="non-terminal residue" evidence="1">
    <location>
        <position position="1"/>
    </location>
</feature>
<name>A0ABN7WZY1_GIGMA</name>
<organism evidence="1 2">
    <name type="scientific">Gigaspora margarita</name>
    <dbReference type="NCBI Taxonomy" id="4874"/>
    <lineage>
        <taxon>Eukaryota</taxon>
        <taxon>Fungi</taxon>
        <taxon>Fungi incertae sedis</taxon>
        <taxon>Mucoromycota</taxon>
        <taxon>Glomeromycotina</taxon>
        <taxon>Glomeromycetes</taxon>
        <taxon>Diversisporales</taxon>
        <taxon>Gigasporaceae</taxon>
        <taxon>Gigaspora</taxon>
    </lineage>
</organism>
<proteinExistence type="predicted"/>
<gene>
    <name evidence="1" type="ORF">GMARGA_LOCUS36570</name>
</gene>
<evidence type="ECO:0000313" key="2">
    <source>
        <dbReference type="Proteomes" id="UP000789901"/>
    </source>
</evidence>